<protein>
    <submittedName>
        <fullName evidence="2">Uncharacterized protein</fullName>
    </submittedName>
</protein>
<dbReference type="RefSeq" id="WP_157074699.1">
    <property type="nucleotide sequence ID" value="NZ_LOHZ01000023.1"/>
</dbReference>
<reference evidence="2 3" key="1">
    <citation type="submission" date="2015-12" db="EMBL/GenBank/DDBJ databases">
        <title>Draft genome of Thermovenabulum gondwanense isolated from a red thermophilic microbial mat colonisisng an outflow channel of a bore well.</title>
        <authorList>
            <person name="Patel B.K."/>
        </authorList>
    </citation>
    <scope>NUCLEOTIDE SEQUENCE [LARGE SCALE GENOMIC DNA]</scope>
    <source>
        <strain evidence="2 3">R270</strain>
    </source>
</reference>
<comment type="caution">
    <text evidence="2">The sequence shown here is derived from an EMBL/GenBank/DDBJ whole genome shotgun (WGS) entry which is preliminary data.</text>
</comment>
<evidence type="ECO:0000313" key="3">
    <source>
        <dbReference type="Proteomes" id="UP000075737"/>
    </source>
</evidence>
<name>A0A161PVE8_9FIRM</name>
<evidence type="ECO:0000256" key="1">
    <source>
        <dbReference type="SAM" id="Phobius"/>
    </source>
</evidence>
<keyword evidence="3" id="KW-1185">Reference proteome</keyword>
<dbReference type="AlphaFoldDB" id="A0A161PVE8"/>
<keyword evidence="1" id="KW-0472">Membrane</keyword>
<dbReference type="EMBL" id="LOHZ01000023">
    <property type="protein sequence ID" value="KYO66895.1"/>
    <property type="molecule type" value="Genomic_DNA"/>
</dbReference>
<gene>
    <name evidence="2" type="ORF">ATZ99_07120</name>
</gene>
<sequence>MFKPKIKILNIYVILFIFLISVLIWQILKITGGEYNNLSVEERNYLKNKGK</sequence>
<dbReference type="STRING" id="520767.ATZ99_07120"/>
<organism evidence="2 3">
    <name type="scientific">Thermovenabulum gondwanense</name>
    <dbReference type="NCBI Taxonomy" id="520767"/>
    <lineage>
        <taxon>Bacteria</taxon>
        <taxon>Bacillati</taxon>
        <taxon>Bacillota</taxon>
        <taxon>Clostridia</taxon>
        <taxon>Thermosediminibacterales</taxon>
        <taxon>Thermosediminibacteraceae</taxon>
        <taxon>Thermovenabulum</taxon>
    </lineage>
</organism>
<dbReference type="Proteomes" id="UP000075737">
    <property type="component" value="Unassembled WGS sequence"/>
</dbReference>
<accession>A0A161PVE8</accession>
<feature type="transmembrane region" description="Helical" evidence="1">
    <location>
        <begin position="9"/>
        <end position="28"/>
    </location>
</feature>
<evidence type="ECO:0000313" key="2">
    <source>
        <dbReference type="EMBL" id="KYO66895.1"/>
    </source>
</evidence>
<proteinExistence type="predicted"/>
<keyword evidence="1" id="KW-1133">Transmembrane helix</keyword>
<keyword evidence="1" id="KW-0812">Transmembrane</keyword>